<dbReference type="RefSeq" id="WP_240827053.1">
    <property type="nucleotide sequence ID" value="NZ_JAKWBL010000001.1"/>
</dbReference>
<comment type="caution">
    <text evidence="3">The sequence shown here is derived from an EMBL/GenBank/DDBJ whole genome shotgun (WGS) entry which is preliminary data.</text>
</comment>
<feature type="domain" description="Mce/MlaD" evidence="2">
    <location>
        <begin position="36"/>
        <end position="111"/>
    </location>
</feature>
<dbReference type="EMBL" id="JAKWBL010000001">
    <property type="protein sequence ID" value="MCH5597681.1"/>
    <property type="molecule type" value="Genomic_DNA"/>
</dbReference>
<organism evidence="3 4">
    <name type="scientific">Niabella ginsengisoli</name>
    <dbReference type="NCBI Taxonomy" id="522298"/>
    <lineage>
        <taxon>Bacteria</taxon>
        <taxon>Pseudomonadati</taxon>
        <taxon>Bacteroidota</taxon>
        <taxon>Chitinophagia</taxon>
        <taxon>Chitinophagales</taxon>
        <taxon>Chitinophagaceae</taxon>
        <taxon>Niabella</taxon>
    </lineage>
</organism>
<feature type="transmembrane region" description="Helical" evidence="1">
    <location>
        <begin position="7"/>
        <end position="27"/>
    </location>
</feature>
<dbReference type="InterPro" id="IPR052336">
    <property type="entry name" value="MlaD_Phospholipid_Transporter"/>
</dbReference>
<sequence>MKISNEVKVGALAIVSIAILIIGFRFLKAKDIFNHTPKLYAIFKSVGGLEKSNFVKINGLTVGNVYSLEPADENVTAVKVTISITEDVNIPSNSVAFIEGSLLGSANIVIERGDSKTLLKDGDRLATKEEAGLLGNLTSEAKPLMGKIKTVADSVTLLLSNFNHILNAGTQRDVQNAIANLNYSTASLNALLNGINKPLAQTLDNVSAITGNLKNQNEAIEGILNNANTFTGNLKQLQFQNTVDSLNATIANLNSAVNNISNPNGSLGALMNDRQLYNKMNDVLLSMEILLDDLRVHPKRYVNISVFGKKIKQVN</sequence>
<keyword evidence="1" id="KW-0812">Transmembrane</keyword>
<name>A0ABS9SH81_9BACT</name>
<evidence type="ECO:0000256" key="1">
    <source>
        <dbReference type="SAM" id="Phobius"/>
    </source>
</evidence>
<evidence type="ECO:0000313" key="4">
    <source>
        <dbReference type="Proteomes" id="UP001202248"/>
    </source>
</evidence>
<evidence type="ECO:0000313" key="3">
    <source>
        <dbReference type="EMBL" id="MCH5597681.1"/>
    </source>
</evidence>
<keyword evidence="1" id="KW-0472">Membrane</keyword>
<proteinExistence type="predicted"/>
<gene>
    <name evidence="3" type="ORF">MKP09_07055</name>
</gene>
<keyword evidence="1" id="KW-1133">Transmembrane helix</keyword>
<dbReference type="InterPro" id="IPR003399">
    <property type="entry name" value="Mce/MlaD"/>
</dbReference>
<dbReference type="Proteomes" id="UP001202248">
    <property type="component" value="Unassembled WGS sequence"/>
</dbReference>
<dbReference type="PANTHER" id="PTHR33371">
    <property type="entry name" value="INTERMEMBRANE PHOSPHOLIPID TRANSPORT SYSTEM BINDING PROTEIN MLAD-RELATED"/>
    <property type="match status" value="1"/>
</dbReference>
<reference evidence="3 4" key="1">
    <citation type="submission" date="2022-02" db="EMBL/GenBank/DDBJ databases">
        <authorList>
            <person name="Min J."/>
        </authorList>
    </citation>
    <scope>NUCLEOTIDE SEQUENCE [LARGE SCALE GENOMIC DNA]</scope>
    <source>
        <strain evidence="3 4">GR10-1</strain>
    </source>
</reference>
<accession>A0ABS9SH81</accession>
<dbReference type="PANTHER" id="PTHR33371:SF4">
    <property type="entry name" value="INTERMEMBRANE PHOSPHOLIPID TRANSPORT SYSTEM BINDING PROTEIN MLAD"/>
    <property type="match status" value="1"/>
</dbReference>
<dbReference type="Pfam" id="PF02470">
    <property type="entry name" value="MlaD"/>
    <property type="match status" value="1"/>
</dbReference>
<keyword evidence="4" id="KW-1185">Reference proteome</keyword>
<evidence type="ECO:0000259" key="2">
    <source>
        <dbReference type="Pfam" id="PF02470"/>
    </source>
</evidence>
<protein>
    <submittedName>
        <fullName evidence="3">MlaD family protein</fullName>
    </submittedName>
</protein>